<protein>
    <recommendedName>
        <fullName evidence="2">Anti-sigma factor antagonist</fullName>
    </recommendedName>
</protein>
<organism evidence="4 5">
    <name type="scientific">Actinomycetospora aeridis</name>
    <dbReference type="NCBI Taxonomy" id="3129231"/>
    <lineage>
        <taxon>Bacteria</taxon>
        <taxon>Bacillati</taxon>
        <taxon>Actinomycetota</taxon>
        <taxon>Actinomycetes</taxon>
        <taxon>Pseudonocardiales</taxon>
        <taxon>Pseudonocardiaceae</taxon>
        <taxon>Actinomycetospora</taxon>
    </lineage>
</organism>
<dbReference type="InterPro" id="IPR002645">
    <property type="entry name" value="STAS_dom"/>
</dbReference>
<dbReference type="Pfam" id="PF13466">
    <property type="entry name" value="STAS_2"/>
    <property type="match status" value="1"/>
</dbReference>
<dbReference type="Proteomes" id="UP001370100">
    <property type="component" value="Unassembled WGS sequence"/>
</dbReference>
<dbReference type="CDD" id="cd07043">
    <property type="entry name" value="STAS_anti-anti-sigma_factors"/>
    <property type="match status" value="1"/>
</dbReference>
<evidence type="ECO:0000256" key="1">
    <source>
        <dbReference type="ARBA" id="ARBA00009013"/>
    </source>
</evidence>
<keyword evidence="5" id="KW-1185">Reference proteome</keyword>
<dbReference type="SUPFAM" id="SSF52091">
    <property type="entry name" value="SpoIIaa-like"/>
    <property type="match status" value="1"/>
</dbReference>
<dbReference type="RefSeq" id="WP_337716937.1">
    <property type="nucleotide sequence ID" value="NZ_JBBEGL010000006.1"/>
</dbReference>
<dbReference type="PANTHER" id="PTHR33495">
    <property type="entry name" value="ANTI-SIGMA FACTOR ANTAGONIST TM_1081-RELATED-RELATED"/>
    <property type="match status" value="1"/>
</dbReference>
<evidence type="ECO:0000313" key="4">
    <source>
        <dbReference type="EMBL" id="MEJ2889414.1"/>
    </source>
</evidence>
<dbReference type="EMBL" id="JBBEGL010000006">
    <property type="protein sequence ID" value="MEJ2889414.1"/>
    <property type="molecule type" value="Genomic_DNA"/>
</dbReference>
<feature type="domain" description="STAS" evidence="3">
    <location>
        <begin position="4"/>
        <end position="101"/>
    </location>
</feature>
<name>A0ABU8NAI7_9PSEU</name>
<sequence length="101" mass="10466">MPELTIRHERTDGQAVVAVGGDLDYDSHGRLDDAVGDALDDPPAGLVVDLAAVTYCDSCGLRVLLGAHRRATEAGATFALRGAQGQPARALKLTGLDQVLG</sequence>
<evidence type="ECO:0000256" key="2">
    <source>
        <dbReference type="RuleBase" id="RU003749"/>
    </source>
</evidence>
<comment type="caution">
    <text evidence="4">The sequence shown here is derived from an EMBL/GenBank/DDBJ whole genome shotgun (WGS) entry which is preliminary data.</text>
</comment>
<accession>A0ABU8NAI7</accession>
<dbReference type="NCBIfam" id="TIGR00377">
    <property type="entry name" value="ant_ant_sig"/>
    <property type="match status" value="1"/>
</dbReference>
<dbReference type="Gene3D" id="3.30.750.24">
    <property type="entry name" value="STAS domain"/>
    <property type="match status" value="1"/>
</dbReference>
<comment type="similarity">
    <text evidence="1 2">Belongs to the anti-sigma-factor antagonist family.</text>
</comment>
<evidence type="ECO:0000259" key="3">
    <source>
        <dbReference type="PROSITE" id="PS50801"/>
    </source>
</evidence>
<dbReference type="InterPro" id="IPR058548">
    <property type="entry name" value="MlaB-like_STAS"/>
</dbReference>
<dbReference type="InterPro" id="IPR003658">
    <property type="entry name" value="Anti-sigma_ant"/>
</dbReference>
<dbReference type="PANTHER" id="PTHR33495:SF2">
    <property type="entry name" value="ANTI-SIGMA FACTOR ANTAGONIST TM_1081-RELATED"/>
    <property type="match status" value="1"/>
</dbReference>
<dbReference type="InterPro" id="IPR036513">
    <property type="entry name" value="STAS_dom_sf"/>
</dbReference>
<proteinExistence type="inferred from homology"/>
<evidence type="ECO:0000313" key="5">
    <source>
        <dbReference type="Proteomes" id="UP001370100"/>
    </source>
</evidence>
<dbReference type="PROSITE" id="PS50801">
    <property type="entry name" value="STAS"/>
    <property type="match status" value="1"/>
</dbReference>
<gene>
    <name evidence="4" type="ORF">WCD41_23340</name>
</gene>
<reference evidence="4 5" key="1">
    <citation type="submission" date="2024-03" db="EMBL/GenBank/DDBJ databases">
        <title>Actinomycetospora sp. OC33-EN06, a novel actinomycete isolated from wild orchid (Aerides multiflora).</title>
        <authorList>
            <person name="Suriyachadkun C."/>
        </authorList>
    </citation>
    <scope>NUCLEOTIDE SEQUENCE [LARGE SCALE GENOMIC DNA]</scope>
    <source>
        <strain evidence="4 5">OC33-EN06</strain>
    </source>
</reference>